<gene>
    <name evidence="2" type="ORF">D0C36_02350</name>
</gene>
<dbReference type="InterPro" id="IPR024775">
    <property type="entry name" value="DinB-like"/>
</dbReference>
<evidence type="ECO:0000259" key="1">
    <source>
        <dbReference type="Pfam" id="PF12867"/>
    </source>
</evidence>
<evidence type="ECO:0000313" key="3">
    <source>
        <dbReference type="Proteomes" id="UP000264217"/>
    </source>
</evidence>
<protein>
    <submittedName>
        <fullName evidence="2">DinB family protein</fullName>
    </submittedName>
</protein>
<dbReference type="OrthoDB" id="1524454at2"/>
<evidence type="ECO:0000313" key="2">
    <source>
        <dbReference type="EMBL" id="RFZ94413.1"/>
    </source>
</evidence>
<proteinExistence type="predicted"/>
<reference evidence="2 3" key="1">
    <citation type="submission" date="2018-08" db="EMBL/GenBank/DDBJ databases">
        <title>Mucilaginibacter sp. MYSH2.</title>
        <authorList>
            <person name="Seo T."/>
        </authorList>
    </citation>
    <scope>NUCLEOTIDE SEQUENCE [LARGE SCALE GENOMIC DNA]</scope>
    <source>
        <strain evidence="2 3">MYSH2</strain>
    </source>
</reference>
<accession>A0A372NWB7</accession>
<dbReference type="EMBL" id="QWDC01000001">
    <property type="protein sequence ID" value="RFZ94413.1"/>
    <property type="molecule type" value="Genomic_DNA"/>
</dbReference>
<name>A0A372NWB7_9SPHI</name>
<organism evidence="2 3">
    <name type="scientific">Mucilaginibacter conchicola</name>
    <dbReference type="NCBI Taxonomy" id="2303333"/>
    <lineage>
        <taxon>Bacteria</taxon>
        <taxon>Pseudomonadati</taxon>
        <taxon>Bacteroidota</taxon>
        <taxon>Sphingobacteriia</taxon>
        <taxon>Sphingobacteriales</taxon>
        <taxon>Sphingobacteriaceae</taxon>
        <taxon>Mucilaginibacter</taxon>
    </lineage>
</organism>
<dbReference type="Proteomes" id="UP000264217">
    <property type="component" value="Unassembled WGS sequence"/>
</dbReference>
<feature type="domain" description="DinB-like" evidence="1">
    <location>
        <begin position="21"/>
        <end position="176"/>
    </location>
</feature>
<dbReference type="RefSeq" id="WP_117389976.1">
    <property type="nucleotide sequence ID" value="NZ_QWDC01000001.1"/>
</dbReference>
<keyword evidence="3" id="KW-1185">Reference proteome</keyword>
<dbReference type="Pfam" id="PF12867">
    <property type="entry name" value="DinB_2"/>
    <property type="match status" value="1"/>
</dbReference>
<dbReference type="AlphaFoldDB" id="A0A372NWB7"/>
<dbReference type="SUPFAM" id="SSF109854">
    <property type="entry name" value="DinB/YfiT-like putative metalloenzymes"/>
    <property type="match status" value="1"/>
</dbReference>
<dbReference type="Gene3D" id="1.20.120.450">
    <property type="entry name" value="dinb family like domain"/>
    <property type="match status" value="1"/>
</dbReference>
<sequence>MKTDKTQLLNQLIARVEQNITDTQHLLTEPLDVLTARPRYGAWNVIEIITHLNTYNNHYLPAIKVAINKGKRSNDLIYKSSWLGDYFVKMMEPVDGNISKKYKAAAKHKPISQNNTVNVNKYILDQKILLDLLQRSANIDLVDNKIPVSIAPAIKLRLGDVYRFLIAHQQRHFIQIANNLKLLVSA</sequence>
<comment type="caution">
    <text evidence="2">The sequence shown here is derived from an EMBL/GenBank/DDBJ whole genome shotgun (WGS) entry which is preliminary data.</text>
</comment>
<dbReference type="InterPro" id="IPR034660">
    <property type="entry name" value="DinB/YfiT-like"/>
</dbReference>